<accession>A0A5A7PI81</accession>
<sequence length="200" mass="21807">MGTRVRLDEIIGPPFNSLEGMGELAGGGHLIPEFDHSPRQHCDVRYPLFEAVGEAGVVAPRHPLTVRQAARPLGLEVEEAFGESIRIIEQNLRQVISKCDFDLRRLRNNEFVGRLEYYRGTITNPGIWSYEGPADLLGSSCQQARLQAAKKSAKLVGPADTLSAPTAGPDVLPLGHLPRIAAPLQRKLHQTSASTRSDGI</sequence>
<name>A0A5A7PI81_STRAF</name>
<dbReference type="EMBL" id="BKCP01004605">
    <property type="protein sequence ID" value="GER32414.1"/>
    <property type="molecule type" value="Genomic_DNA"/>
</dbReference>
<reference evidence="2" key="1">
    <citation type="journal article" date="2019" name="Curr. Biol.">
        <title>Genome Sequence of Striga asiatica Provides Insight into the Evolution of Plant Parasitism.</title>
        <authorList>
            <person name="Yoshida S."/>
            <person name="Kim S."/>
            <person name="Wafula E.K."/>
            <person name="Tanskanen J."/>
            <person name="Kim Y.M."/>
            <person name="Honaas L."/>
            <person name="Yang Z."/>
            <person name="Spallek T."/>
            <person name="Conn C.E."/>
            <person name="Ichihashi Y."/>
            <person name="Cheong K."/>
            <person name="Cui S."/>
            <person name="Der J.P."/>
            <person name="Gundlach H."/>
            <person name="Jiao Y."/>
            <person name="Hori C."/>
            <person name="Ishida J.K."/>
            <person name="Kasahara H."/>
            <person name="Kiba T."/>
            <person name="Kim M.S."/>
            <person name="Koo N."/>
            <person name="Laohavisit A."/>
            <person name="Lee Y.H."/>
            <person name="Lumba S."/>
            <person name="McCourt P."/>
            <person name="Mortimer J.C."/>
            <person name="Mutuku J.M."/>
            <person name="Nomura T."/>
            <person name="Sasaki-Sekimoto Y."/>
            <person name="Seto Y."/>
            <person name="Wang Y."/>
            <person name="Wakatake T."/>
            <person name="Sakakibara H."/>
            <person name="Demura T."/>
            <person name="Yamaguchi S."/>
            <person name="Yoneyama K."/>
            <person name="Manabe R.I."/>
            <person name="Nelson D.C."/>
            <person name="Schulman A.H."/>
            <person name="Timko M.P."/>
            <person name="dePamphilis C.W."/>
            <person name="Choi D."/>
            <person name="Shirasu K."/>
        </authorList>
    </citation>
    <scope>NUCLEOTIDE SEQUENCE [LARGE SCALE GENOMIC DNA]</scope>
    <source>
        <strain evidence="2">cv. UVA1</strain>
    </source>
</reference>
<comment type="caution">
    <text evidence="1">The sequence shown here is derived from an EMBL/GenBank/DDBJ whole genome shotgun (WGS) entry which is preliminary data.</text>
</comment>
<evidence type="ECO:0000313" key="1">
    <source>
        <dbReference type="EMBL" id="GER32414.1"/>
    </source>
</evidence>
<dbReference type="OrthoDB" id="10607603at2759"/>
<protein>
    <submittedName>
        <fullName evidence="1">Photosystem II CP47 chlorophyll apoprotein</fullName>
    </submittedName>
</protein>
<proteinExistence type="predicted"/>
<gene>
    <name evidence="1" type="ORF">STAS_08473</name>
</gene>
<dbReference type="Proteomes" id="UP000325081">
    <property type="component" value="Unassembled WGS sequence"/>
</dbReference>
<organism evidence="1 2">
    <name type="scientific">Striga asiatica</name>
    <name type="common">Asiatic witchweed</name>
    <name type="synonym">Buchnera asiatica</name>
    <dbReference type="NCBI Taxonomy" id="4170"/>
    <lineage>
        <taxon>Eukaryota</taxon>
        <taxon>Viridiplantae</taxon>
        <taxon>Streptophyta</taxon>
        <taxon>Embryophyta</taxon>
        <taxon>Tracheophyta</taxon>
        <taxon>Spermatophyta</taxon>
        <taxon>Magnoliopsida</taxon>
        <taxon>eudicotyledons</taxon>
        <taxon>Gunneridae</taxon>
        <taxon>Pentapetalae</taxon>
        <taxon>asterids</taxon>
        <taxon>lamiids</taxon>
        <taxon>Lamiales</taxon>
        <taxon>Orobanchaceae</taxon>
        <taxon>Buchnereae</taxon>
        <taxon>Striga</taxon>
    </lineage>
</organism>
<keyword evidence="2" id="KW-1185">Reference proteome</keyword>
<evidence type="ECO:0000313" key="2">
    <source>
        <dbReference type="Proteomes" id="UP000325081"/>
    </source>
</evidence>
<dbReference type="AlphaFoldDB" id="A0A5A7PI81"/>